<keyword evidence="3" id="KW-1185">Reference proteome</keyword>
<organism evidence="2 3">
    <name type="scientific">Rhodofomes roseus</name>
    <dbReference type="NCBI Taxonomy" id="34475"/>
    <lineage>
        <taxon>Eukaryota</taxon>
        <taxon>Fungi</taxon>
        <taxon>Dikarya</taxon>
        <taxon>Basidiomycota</taxon>
        <taxon>Agaricomycotina</taxon>
        <taxon>Agaricomycetes</taxon>
        <taxon>Polyporales</taxon>
        <taxon>Rhodofomes</taxon>
    </lineage>
</organism>
<feature type="compositionally biased region" description="Polar residues" evidence="1">
    <location>
        <begin position="61"/>
        <end position="70"/>
    </location>
</feature>
<feature type="region of interest" description="Disordered" evidence="1">
    <location>
        <begin position="25"/>
        <end position="113"/>
    </location>
</feature>
<name>A0ABQ8K7S2_9APHY</name>
<feature type="compositionally biased region" description="Basic and acidic residues" evidence="1">
    <location>
        <begin position="86"/>
        <end position="97"/>
    </location>
</feature>
<reference evidence="2 3" key="1">
    <citation type="journal article" date="2021" name="Environ. Microbiol.">
        <title>Gene family expansions and transcriptome signatures uncover fungal adaptations to wood decay.</title>
        <authorList>
            <person name="Hage H."/>
            <person name="Miyauchi S."/>
            <person name="Viragh M."/>
            <person name="Drula E."/>
            <person name="Min B."/>
            <person name="Chaduli D."/>
            <person name="Navarro D."/>
            <person name="Favel A."/>
            <person name="Norest M."/>
            <person name="Lesage-Meessen L."/>
            <person name="Balint B."/>
            <person name="Merenyi Z."/>
            <person name="de Eugenio L."/>
            <person name="Morin E."/>
            <person name="Martinez A.T."/>
            <person name="Baldrian P."/>
            <person name="Stursova M."/>
            <person name="Martinez M.J."/>
            <person name="Novotny C."/>
            <person name="Magnuson J.K."/>
            <person name="Spatafora J.W."/>
            <person name="Maurice S."/>
            <person name="Pangilinan J."/>
            <person name="Andreopoulos W."/>
            <person name="LaButti K."/>
            <person name="Hundley H."/>
            <person name="Na H."/>
            <person name="Kuo A."/>
            <person name="Barry K."/>
            <person name="Lipzen A."/>
            <person name="Henrissat B."/>
            <person name="Riley R."/>
            <person name="Ahrendt S."/>
            <person name="Nagy L.G."/>
            <person name="Grigoriev I.V."/>
            <person name="Martin F."/>
            <person name="Rosso M.N."/>
        </authorList>
    </citation>
    <scope>NUCLEOTIDE SEQUENCE [LARGE SCALE GENOMIC DNA]</scope>
    <source>
        <strain evidence="2 3">CIRM-BRFM 1785</strain>
    </source>
</reference>
<evidence type="ECO:0000313" key="2">
    <source>
        <dbReference type="EMBL" id="KAH9833290.1"/>
    </source>
</evidence>
<sequence>MTDPTYAGKSNEQIINEQAASLEEKSHYQHGARFHPGGATATSLESGVNESGVAGFPTASGMEQVSVGRTGQTGGGTSDQWIPPREGGDHKTGEDRASAFGGGVKYGPTGSRQ</sequence>
<dbReference type="GeneID" id="72002464"/>
<evidence type="ECO:0000256" key="1">
    <source>
        <dbReference type="SAM" id="MobiDB-lite"/>
    </source>
</evidence>
<evidence type="ECO:0000313" key="3">
    <source>
        <dbReference type="Proteomes" id="UP000814176"/>
    </source>
</evidence>
<dbReference type="Proteomes" id="UP000814176">
    <property type="component" value="Unassembled WGS sequence"/>
</dbReference>
<dbReference type="RefSeq" id="XP_047776056.1">
    <property type="nucleotide sequence ID" value="XM_047921732.1"/>
</dbReference>
<proteinExistence type="predicted"/>
<feature type="compositionally biased region" description="Polar residues" evidence="1">
    <location>
        <begin position="40"/>
        <end position="49"/>
    </location>
</feature>
<accession>A0ABQ8K7S2</accession>
<gene>
    <name evidence="2" type="ORF">C8Q71DRAFT_725925</name>
</gene>
<dbReference type="EMBL" id="JADCUA010000019">
    <property type="protein sequence ID" value="KAH9833290.1"/>
    <property type="molecule type" value="Genomic_DNA"/>
</dbReference>
<protein>
    <submittedName>
        <fullName evidence="2">Uncharacterized protein</fullName>
    </submittedName>
</protein>
<comment type="caution">
    <text evidence="2">The sequence shown here is derived from an EMBL/GenBank/DDBJ whole genome shotgun (WGS) entry which is preliminary data.</text>
</comment>